<protein>
    <submittedName>
        <fullName evidence="2">DUF3343 domain-containing protein</fullName>
    </submittedName>
</protein>
<accession>A0A346AZ34</accession>
<reference evidence="2 3" key="1">
    <citation type="submission" date="2018-05" db="EMBL/GenBank/DDBJ databases">
        <title>Complete genome sequence of Megasphaera sp. AJH120T, isolated from the ceca of a chicken.</title>
        <authorList>
            <person name="Maki J."/>
            <person name="Looft T."/>
        </authorList>
    </citation>
    <scope>NUCLEOTIDE SEQUENCE [LARGE SCALE GENOMIC DNA]</scope>
    <source>
        <strain evidence="2 3">AJH120</strain>
    </source>
</reference>
<gene>
    <name evidence="2" type="ORF">DKB62_05865</name>
</gene>
<dbReference type="RefSeq" id="WP_107196144.1">
    <property type="nucleotide sequence ID" value="NZ_CP029462.1"/>
</dbReference>
<dbReference type="EMBL" id="CP029462">
    <property type="protein sequence ID" value="AXL21127.1"/>
    <property type="molecule type" value="Genomic_DNA"/>
</dbReference>
<name>A0A346AZ34_9FIRM</name>
<dbReference type="AlphaFoldDB" id="A0A346AZ34"/>
<keyword evidence="3" id="KW-1185">Reference proteome</keyword>
<dbReference type="InterPro" id="IPR021778">
    <property type="entry name" value="Se/S_carrier-like"/>
</dbReference>
<organism evidence="2 3">
    <name type="scientific">Megasphaera stantonii</name>
    <dbReference type="NCBI Taxonomy" id="2144175"/>
    <lineage>
        <taxon>Bacteria</taxon>
        <taxon>Bacillati</taxon>
        <taxon>Bacillota</taxon>
        <taxon>Negativicutes</taxon>
        <taxon>Veillonellales</taxon>
        <taxon>Veillonellaceae</taxon>
        <taxon>Megasphaera</taxon>
    </lineage>
</organism>
<evidence type="ECO:0000313" key="2">
    <source>
        <dbReference type="EMBL" id="AXL21127.1"/>
    </source>
</evidence>
<feature type="domain" description="Putative Se/S carrier protein-like" evidence="1">
    <location>
        <begin position="4"/>
        <end position="71"/>
    </location>
</feature>
<evidence type="ECO:0000259" key="1">
    <source>
        <dbReference type="Pfam" id="PF11823"/>
    </source>
</evidence>
<evidence type="ECO:0000313" key="3">
    <source>
        <dbReference type="Proteomes" id="UP000254337"/>
    </source>
</evidence>
<dbReference type="Proteomes" id="UP000254337">
    <property type="component" value="Chromosome"/>
</dbReference>
<dbReference type="KEGG" id="meg:DKB62_05865"/>
<dbReference type="OrthoDB" id="2187432at2"/>
<dbReference type="Pfam" id="PF11823">
    <property type="entry name" value="Se_S_carrier"/>
    <property type="match status" value="1"/>
</dbReference>
<proteinExistence type="predicted"/>
<sequence>METYGIALFYNTKDAMQAEAEAKRRQIKARIVPTPGKIYASCGFSLRYDLEEEGSLTAMLAQCGFSCESLYHAVRDGLKVSYEKQGGGA</sequence>